<dbReference type="Proteomes" id="UP000254340">
    <property type="component" value="Unassembled WGS sequence"/>
</dbReference>
<reference evidence="1 2" key="1">
    <citation type="submission" date="2018-06" db="EMBL/GenBank/DDBJ databases">
        <authorList>
            <consortium name="Pathogen Informatics"/>
            <person name="Doyle S."/>
        </authorList>
    </citation>
    <scope>NUCLEOTIDE SEQUENCE [LARGE SCALE GENOMIC DNA]</scope>
    <source>
        <strain evidence="1 2">NCTC5047</strain>
    </source>
</reference>
<dbReference type="AlphaFoldDB" id="A0A377XQM9"/>
<evidence type="ECO:0000313" key="2">
    <source>
        <dbReference type="Proteomes" id="UP000254340"/>
    </source>
</evidence>
<organism evidence="1 2">
    <name type="scientific">Klebsiella pneumoniae</name>
    <dbReference type="NCBI Taxonomy" id="573"/>
    <lineage>
        <taxon>Bacteria</taxon>
        <taxon>Pseudomonadati</taxon>
        <taxon>Pseudomonadota</taxon>
        <taxon>Gammaproteobacteria</taxon>
        <taxon>Enterobacterales</taxon>
        <taxon>Enterobacteriaceae</taxon>
        <taxon>Klebsiella/Raoultella group</taxon>
        <taxon>Klebsiella</taxon>
        <taxon>Klebsiella pneumoniae complex</taxon>
    </lineage>
</organism>
<evidence type="ECO:0000313" key="1">
    <source>
        <dbReference type="EMBL" id="STT85879.1"/>
    </source>
</evidence>
<gene>
    <name evidence="1" type="ORF">NCTC5047_06972</name>
</gene>
<name>A0A377XQM9_KLEPN</name>
<sequence>MFAQIVVRFPGIFRRIDLMAQLLQLNFEVVTQQGIILKPRVRAWLFSLAFSIVV</sequence>
<accession>A0A377XQM9</accession>
<protein>
    <submittedName>
        <fullName evidence="1">Uncharacterized protein</fullName>
    </submittedName>
</protein>
<dbReference type="EMBL" id="UGLH01000006">
    <property type="protein sequence ID" value="STT85879.1"/>
    <property type="molecule type" value="Genomic_DNA"/>
</dbReference>
<proteinExistence type="predicted"/>